<protein>
    <recommendedName>
        <fullName evidence="3">Prephenate dehydratase</fullName>
        <ecNumber evidence="2">4.2.1.51</ecNumber>
    </recommendedName>
</protein>
<accession>A0A133ZDR8</accession>
<dbReference type="Proteomes" id="UP000070394">
    <property type="component" value="Unassembled WGS sequence"/>
</dbReference>
<reference evidence="14" key="1">
    <citation type="submission" date="2016-01" db="EMBL/GenBank/DDBJ databases">
        <authorList>
            <person name="Mitreva M."/>
            <person name="Pepin K.H."/>
            <person name="Mihindukulasuriya K.A."/>
            <person name="Fulton R."/>
            <person name="Fronick C."/>
            <person name="O'Laughlin M."/>
            <person name="Miner T."/>
            <person name="Herter B."/>
            <person name="Rosa B.A."/>
            <person name="Cordes M."/>
            <person name="Tomlinson C."/>
            <person name="Wollam A."/>
            <person name="Palsikar V.B."/>
            <person name="Mardis E.R."/>
            <person name="Wilson R.K."/>
        </authorList>
    </citation>
    <scope>NUCLEOTIDE SEQUENCE [LARGE SCALE GENOMIC DNA]</scope>
    <source>
        <strain evidence="14">DNF00896</strain>
    </source>
</reference>
<evidence type="ECO:0000256" key="8">
    <source>
        <dbReference type="ARBA" id="ARBA00047848"/>
    </source>
</evidence>
<dbReference type="PIRSF" id="PIRSF001500">
    <property type="entry name" value="Chor_mut_pdt_Ppr"/>
    <property type="match status" value="1"/>
</dbReference>
<keyword evidence="14" id="KW-1185">Reference proteome</keyword>
<dbReference type="PANTHER" id="PTHR21022">
    <property type="entry name" value="PREPHENATE DEHYDRATASE P PROTEIN"/>
    <property type="match status" value="1"/>
</dbReference>
<dbReference type="InterPro" id="IPR001086">
    <property type="entry name" value="Preph_deHydtase"/>
</dbReference>
<gene>
    <name evidence="13" type="ORF">HMPREF1866_02646</name>
</gene>
<evidence type="ECO:0000313" key="13">
    <source>
        <dbReference type="EMBL" id="KXB53574.1"/>
    </source>
</evidence>
<evidence type="ECO:0000256" key="6">
    <source>
        <dbReference type="ARBA" id="ARBA00023222"/>
    </source>
</evidence>
<dbReference type="SUPFAM" id="SSF55021">
    <property type="entry name" value="ACT-like"/>
    <property type="match status" value="1"/>
</dbReference>
<evidence type="ECO:0000313" key="14">
    <source>
        <dbReference type="Proteomes" id="UP000070394"/>
    </source>
</evidence>
<feature type="domain" description="Prephenate dehydratase" evidence="11">
    <location>
        <begin position="56"/>
        <end position="232"/>
    </location>
</feature>
<keyword evidence="4" id="KW-0028">Amino-acid biosynthesis</keyword>
<comment type="caution">
    <text evidence="13">The sequence shown here is derived from an EMBL/GenBank/DDBJ whole genome shotgun (WGS) entry which is preliminary data.</text>
</comment>
<feature type="site" description="Essential for prephenate dehydratase activity" evidence="9">
    <location>
        <position position="225"/>
    </location>
</feature>
<name>A0A133ZDR8_9FIRM</name>
<dbReference type="InterPro" id="IPR002912">
    <property type="entry name" value="ACT_dom"/>
</dbReference>
<evidence type="ECO:0000256" key="10">
    <source>
        <dbReference type="SAM" id="Coils"/>
    </source>
</evidence>
<dbReference type="Gene3D" id="3.40.190.10">
    <property type="entry name" value="Periplasmic binding protein-like II"/>
    <property type="match status" value="2"/>
</dbReference>
<comment type="pathway">
    <text evidence="1">Amino-acid biosynthesis; L-phenylalanine biosynthesis; phenylpyruvate from prephenate: step 1/1.</text>
</comment>
<dbReference type="UniPathway" id="UPA00121">
    <property type="reaction ID" value="UER00345"/>
</dbReference>
<evidence type="ECO:0000256" key="9">
    <source>
        <dbReference type="PIRSR" id="PIRSR001500-2"/>
    </source>
</evidence>
<evidence type="ECO:0000256" key="4">
    <source>
        <dbReference type="ARBA" id="ARBA00022605"/>
    </source>
</evidence>
<sequence>MQGLEEIKAKLDKTDEKIIELIDEKRELIKLISKVKYKESTSEFICKEYMDFDIKRVVYQGVEGAYSHIVTKKLFPNVETENVNTFEDAINEVLNGNAKYCIIPIENSSAGIVSDVYDLLLKKDVVIVAEYDLHISHCLLGVRGAKLGDIRTVYSHPQALMQCGAYLKEHPGWSQISLLNTALSAKKVRDDKDISQAAIASKLSGDLYDLDILDEGINRNVNNTTRFVVLSKEKIFSKKSNKLSLILELPHEKGMLYNILGIFVLNGLNLVKVESRPIPEKTFEYRFFIDIEGNLSLSNVSNVLEILKKEVTFLKILGNYCSVK</sequence>
<dbReference type="CDD" id="cd13631">
    <property type="entry name" value="PBP2_Ct-PDT_like"/>
    <property type="match status" value="1"/>
</dbReference>
<evidence type="ECO:0000256" key="3">
    <source>
        <dbReference type="ARBA" id="ARBA00021872"/>
    </source>
</evidence>
<dbReference type="PROSITE" id="PS51671">
    <property type="entry name" value="ACT"/>
    <property type="match status" value="1"/>
</dbReference>
<dbReference type="InterPro" id="IPR008242">
    <property type="entry name" value="Chor_mutase/pphenate_deHydtase"/>
</dbReference>
<dbReference type="InterPro" id="IPR045865">
    <property type="entry name" value="ACT-like_dom_sf"/>
</dbReference>
<dbReference type="OrthoDB" id="9802281at2"/>
<evidence type="ECO:0000256" key="2">
    <source>
        <dbReference type="ARBA" id="ARBA00013147"/>
    </source>
</evidence>
<dbReference type="EC" id="4.2.1.51" evidence="2"/>
<dbReference type="GO" id="GO:0005737">
    <property type="term" value="C:cytoplasm"/>
    <property type="evidence" value="ECO:0007669"/>
    <property type="project" value="TreeGrafter"/>
</dbReference>
<keyword evidence="5" id="KW-0057">Aromatic amino acid biosynthesis</keyword>
<dbReference type="EMBL" id="LSDA01000140">
    <property type="protein sequence ID" value="KXB53574.1"/>
    <property type="molecule type" value="Genomic_DNA"/>
</dbReference>
<dbReference type="NCBIfam" id="NF008865">
    <property type="entry name" value="PRK11898.1"/>
    <property type="match status" value="1"/>
</dbReference>
<dbReference type="RefSeq" id="WP_060932182.1">
    <property type="nucleotide sequence ID" value="NZ_KQ959848.1"/>
</dbReference>
<dbReference type="SUPFAM" id="SSF53850">
    <property type="entry name" value="Periplasmic binding protein-like II"/>
    <property type="match status" value="1"/>
</dbReference>
<evidence type="ECO:0000256" key="1">
    <source>
        <dbReference type="ARBA" id="ARBA00004741"/>
    </source>
</evidence>
<keyword evidence="10" id="KW-0175">Coiled coil</keyword>
<dbReference type="Gene3D" id="3.30.70.260">
    <property type="match status" value="1"/>
</dbReference>
<comment type="catalytic activity">
    <reaction evidence="8">
        <text>prephenate + H(+) = 3-phenylpyruvate + CO2 + H2O</text>
        <dbReference type="Rhea" id="RHEA:21648"/>
        <dbReference type="ChEBI" id="CHEBI:15377"/>
        <dbReference type="ChEBI" id="CHEBI:15378"/>
        <dbReference type="ChEBI" id="CHEBI:16526"/>
        <dbReference type="ChEBI" id="CHEBI:18005"/>
        <dbReference type="ChEBI" id="CHEBI:29934"/>
        <dbReference type="EC" id="4.2.1.51"/>
    </reaction>
</comment>
<dbReference type="PANTHER" id="PTHR21022:SF19">
    <property type="entry name" value="PREPHENATE DEHYDRATASE-RELATED"/>
    <property type="match status" value="1"/>
</dbReference>
<dbReference type="PROSITE" id="PS51171">
    <property type="entry name" value="PREPHENATE_DEHYDR_3"/>
    <property type="match status" value="1"/>
</dbReference>
<dbReference type="Pfam" id="PF00800">
    <property type="entry name" value="PDT"/>
    <property type="match status" value="1"/>
</dbReference>
<feature type="coiled-coil region" evidence="10">
    <location>
        <begin position="4"/>
        <end position="31"/>
    </location>
</feature>
<dbReference type="GO" id="GO:0004664">
    <property type="term" value="F:prephenate dehydratase activity"/>
    <property type="evidence" value="ECO:0007669"/>
    <property type="project" value="UniProtKB-EC"/>
</dbReference>
<dbReference type="STRING" id="467210.HMPREF1866_02646"/>
<dbReference type="AlphaFoldDB" id="A0A133ZDR8"/>
<proteinExistence type="predicted"/>
<keyword evidence="6" id="KW-0584">Phenylalanine biosynthesis</keyword>
<evidence type="ECO:0000256" key="7">
    <source>
        <dbReference type="ARBA" id="ARBA00023239"/>
    </source>
</evidence>
<keyword evidence="7" id="KW-0456">Lyase</keyword>
<feature type="domain" description="ACT" evidence="12">
    <location>
        <begin position="244"/>
        <end position="321"/>
    </location>
</feature>
<dbReference type="PATRIC" id="fig|467210.3.peg.2621"/>
<evidence type="ECO:0000259" key="11">
    <source>
        <dbReference type="PROSITE" id="PS51171"/>
    </source>
</evidence>
<evidence type="ECO:0000259" key="12">
    <source>
        <dbReference type="PROSITE" id="PS51671"/>
    </source>
</evidence>
<organism evidence="13 14">
    <name type="scientific">Lachnoanaerobaculum saburreum</name>
    <dbReference type="NCBI Taxonomy" id="467210"/>
    <lineage>
        <taxon>Bacteria</taxon>
        <taxon>Bacillati</taxon>
        <taxon>Bacillota</taxon>
        <taxon>Clostridia</taxon>
        <taxon>Lachnospirales</taxon>
        <taxon>Lachnospiraceae</taxon>
        <taxon>Lachnoanaerobaculum</taxon>
    </lineage>
</organism>
<dbReference type="GO" id="GO:0009094">
    <property type="term" value="P:L-phenylalanine biosynthetic process"/>
    <property type="evidence" value="ECO:0007669"/>
    <property type="project" value="UniProtKB-UniPathway"/>
</dbReference>
<dbReference type="CDD" id="cd04905">
    <property type="entry name" value="ACT_CM-PDT"/>
    <property type="match status" value="1"/>
</dbReference>
<evidence type="ECO:0000256" key="5">
    <source>
        <dbReference type="ARBA" id="ARBA00023141"/>
    </source>
</evidence>